<accession>A0ABW0TDQ8</accession>
<organism evidence="8 9">
    <name type="scientific">Sporosarcina soli</name>
    <dbReference type="NCBI Taxonomy" id="334736"/>
    <lineage>
        <taxon>Bacteria</taxon>
        <taxon>Bacillati</taxon>
        <taxon>Bacillota</taxon>
        <taxon>Bacilli</taxon>
        <taxon>Bacillales</taxon>
        <taxon>Caryophanaceae</taxon>
        <taxon>Sporosarcina</taxon>
    </lineage>
</organism>
<gene>
    <name evidence="8" type="ORF">ACFPRA_01105</name>
</gene>
<name>A0ABW0TDQ8_9BACL</name>
<evidence type="ECO:0000256" key="7">
    <source>
        <dbReference type="SAM" id="Phobius"/>
    </source>
</evidence>
<comment type="similarity">
    <text evidence="2">Belongs to the autoinducer-2 exporter (AI-2E) (TC 2.A.86) family.</text>
</comment>
<feature type="region of interest" description="Disordered" evidence="6">
    <location>
        <begin position="1"/>
        <end position="20"/>
    </location>
</feature>
<dbReference type="Pfam" id="PF01594">
    <property type="entry name" value="AI-2E_transport"/>
    <property type="match status" value="1"/>
</dbReference>
<evidence type="ECO:0000313" key="8">
    <source>
        <dbReference type="EMBL" id="MFC5587506.1"/>
    </source>
</evidence>
<dbReference type="PANTHER" id="PTHR21716">
    <property type="entry name" value="TRANSMEMBRANE PROTEIN"/>
    <property type="match status" value="1"/>
</dbReference>
<keyword evidence="5 7" id="KW-0472">Membrane</keyword>
<keyword evidence="3 7" id="KW-0812">Transmembrane</keyword>
<feature type="compositionally biased region" description="Basic and acidic residues" evidence="6">
    <location>
        <begin position="7"/>
        <end position="20"/>
    </location>
</feature>
<reference evidence="9" key="1">
    <citation type="journal article" date="2019" name="Int. J. Syst. Evol. Microbiol.">
        <title>The Global Catalogue of Microorganisms (GCM) 10K type strain sequencing project: providing services to taxonomists for standard genome sequencing and annotation.</title>
        <authorList>
            <consortium name="The Broad Institute Genomics Platform"/>
            <consortium name="The Broad Institute Genome Sequencing Center for Infectious Disease"/>
            <person name="Wu L."/>
            <person name="Ma J."/>
        </authorList>
    </citation>
    <scope>NUCLEOTIDE SEQUENCE [LARGE SCALE GENOMIC DNA]</scope>
    <source>
        <strain evidence="9">CGMCC 4.1434</strain>
    </source>
</reference>
<feature type="transmembrane region" description="Helical" evidence="7">
    <location>
        <begin position="59"/>
        <end position="84"/>
    </location>
</feature>
<evidence type="ECO:0000256" key="5">
    <source>
        <dbReference type="ARBA" id="ARBA00023136"/>
    </source>
</evidence>
<evidence type="ECO:0000256" key="2">
    <source>
        <dbReference type="ARBA" id="ARBA00009773"/>
    </source>
</evidence>
<feature type="transmembrane region" description="Helical" evidence="7">
    <location>
        <begin position="195"/>
        <end position="217"/>
    </location>
</feature>
<dbReference type="PANTHER" id="PTHR21716:SF69">
    <property type="entry name" value="TRANSPORT PROTEIN YUBA-RELATED"/>
    <property type="match status" value="1"/>
</dbReference>
<protein>
    <submittedName>
        <fullName evidence="8">AI-2E family transporter</fullName>
    </submittedName>
</protein>
<evidence type="ECO:0000313" key="9">
    <source>
        <dbReference type="Proteomes" id="UP001596109"/>
    </source>
</evidence>
<sequence>MSMGLNEEGKTSNKIGPERKPGQASNVIRFLGGRSTLFVLVSILLIGFIILIYNRISFIFYPITVFFSTVVLPVLLATIAYYLLRPILRLLEKIRISRIWGILILFLGVAGLVTLLVFLVYPFLKIQFHNLVEEFPTYFSELLINTDTFLRSSIFASYYEGLDINVNTILESIQGNIGKLFTDTIGGIASGVTSFISALTGFVLAIVTVPFILFYLLKDGEKLPKHILKMLPPRMRDDAKIIFHDADRQISSYVQGQILVAICIGIMVSIGFFIIGMKYALLLGVLAMFTSVVPYLGPIIAITPAAIIAIVTSPLMLIKLAVVWTIVQLVEGKFISPQIMGKSLHIHPITIIFVLLTAGSIFGVAGVILGIPGYALLKVVVTHLFELFKMRYNRYEPNENLHYEHSDSQEAEEEK</sequence>
<evidence type="ECO:0000256" key="4">
    <source>
        <dbReference type="ARBA" id="ARBA00022989"/>
    </source>
</evidence>
<evidence type="ECO:0000256" key="1">
    <source>
        <dbReference type="ARBA" id="ARBA00004141"/>
    </source>
</evidence>
<evidence type="ECO:0000256" key="3">
    <source>
        <dbReference type="ARBA" id="ARBA00022692"/>
    </source>
</evidence>
<feature type="transmembrane region" description="Helical" evidence="7">
    <location>
        <begin position="295"/>
        <end position="327"/>
    </location>
</feature>
<feature type="transmembrane region" description="Helical" evidence="7">
    <location>
        <begin position="35"/>
        <end position="53"/>
    </location>
</feature>
<comment type="subcellular location">
    <subcellularLocation>
        <location evidence="1">Membrane</location>
        <topology evidence="1">Multi-pass membrane protein</topology>
    </subcellularLocation>
</comment>
<feature type="transmembrane region" description="Helical" evidence="7">
    <location>
        <begin position="258"/>
        <end position="289"/>
    </location>
</feature>
<feature type="transmembrane region" description="Helical" evidence="7">
    <location>
        <begin position="96"/>
        <end position="121"/>
    </location>
</feature>
<keyword evidence="4 7" id="KW-1133">Transmembrane helix</keyword>
<dbReference type="Proteomes" id="UP001596109">
    <property type="component" value="Unassembled WGS sequence"/>
</dbReference>
<dbReference type="InterPro" id="IPR002549">
    <property type="entry name" value="AI-2E-like"/>
</dbReference>
<evidence type="ECO:0000256" key="6">
    <source>
        <dbReference type="SAM" id="MobiDB-lite"/>
    </source>
</evidence>
<feature type="transmembrane region" description="Helical" evidence="7">
    <location>
        <begin position="348"/>
        <end position="377"/>
    </location>
</feature>
<keyword evidence="9" id="KW-1185">Reference proteome</keyword>
<comment type="caution">
    <text evidence="8">The sequence shown here is derived from an EMBL/GenBank/DDBJ whole genome shotgun (WGS) entry which is preliminary data.</text>
</comment>
<proteinExistence type="inferred from homology"/>
<dbReference type="EMBL" id="JBHSNO010000001">
    <property type="protein sequence ID" value="MFC5587506.1"/>
    <property type="molecule type" value="Genomic_DNA"/>
</dbReference>